<dbReference type="AlphaFoldDB" id="A0AA88E1U0"/>
<comment type="caution">
    <text evidence="1">The sequence shown here is derived from an EMBL/GenBank/DDBJ whole genome shotgun (WGS) entry which is preliminary data.</text>
</comment>
<organism evidence="1 2">
    <name type="scientific">Ficus carica</name>
    <name type="common">Common fig</name>
    <dbReference type="NCBI Taxonomy" id="3494"/>
    <lineage>
        <taxon>Eukaryota</taxon>
        <taxon>Viridiplantae</taxon>
        <taxon>Streptophyta</taxon>
        <taxon>Embryophyta</taxon>
        <taxon>Tracheophyta</taxon>
        <taxon>Spermatophyta</taxon>
        <taxon>Magnoliopsida</taxon>
        <taxon>eudicotyledons</taxon>
        <taxon>Gunneridae</taxon>
        <taxon>Pentapetalae</taxon>
        <taxon>rosids</taxon>
        <taxon>fabids</taxon>
        <taxon>Rosales</taxon>
        <taxon>Moraceae</taxon>
        <taxon>Ficeae</taxon>
        <taxon>Ficus</taxon>
    </lineage>
</organism>
<protein>
    <submittedName>
        <fullName evidence="1">Uncharacterized protein</fullName>
    </submittedName>
</protein>
<name>A0AA88E1U0_FICCA</name>
<accession>A0AA88E1U0</accession>
<proteinExistence type="predicted"/>
<sequence length="27" mass="3371">MMKMGRDRYRDKHIGERLVTVVISWRH</sequence>
<dbReference type="Proteomes" id="UP001187192">
    <property type="component" value="Unassembled WGS sequence"/>
</dbReference>
<evidence type="ECO:0000313" key="1">
    <source>
        <dbReference type="EMBL" id="GMN66131.1"/>
    </source>
</evidence>
<reference evidence="1" key="1">
    <citation type="submission" date="2023-07" db="EMBL/GenBank/DDBJ databases">
        <title>draft genome sequence of fig (Ficus carica).</title>
        <authorList>
            <person name="Takahashi T."/>
            <person name="Nishimura K."/>
        </authorList>
    </citation>
    <scope>NUCLEOTIDE SEQUENCE</scope>
</reference>
<gene>
    <name evidence="1" type="ORF">TIFTF001_035205</name>
</gene>
<evidence type="ECO:0000313" key="2">
    <source>
        <dbReference type="Proteomes" id="UP001187192"/>
    </source>
</evidence>
<keyword evidence="2" id="KW-1185">Reference proteome</keyword>
<dbReference type="EMBL" id="BTGU01000290">
    <property type="protein sequence ID" value="GMN66131.1"/>
    <property type="molecule type" value="Genomic_DNA"/>
</dbReference>